<dbReference type="EMBL" id="JABELV010000195">
    <property type="protein sequence ID" value="KAG7528268.1"/>
    <property type="molecule type" value="Genomic_DNA"/>
</dbReference>
<dbReference type="GO" id="GO:0016020">
    <property type="term" value="C:membrane"/>
    <property type="evidence" value="ECO:0007669"/>
    <property type="project" value="UniProtKB-SubCell"/>
</dbReference>
<dbReference type="Pfam" id="PF01284">
    <property type="entry name" value="MARVEL"/>
    <property type="match status" value="1"/>
</dbReference>
<dbReference type="AlphaFoldDB" id="A0A8K0NN57"/>
<evidence type="ECO:0000259" key="7">
    <source>
        <dbReference type="Pfam" id="PF01284"/>
    </source>
</evidence>
<organism evidence="8 9">
    <name type="scientific">Filobasidium floriforme</name>
    <dbReference type="NCBI Taxonomy" id="5210"/>
    <lineage>
        <taxon>Eukaryota</taxon>
        <taxon>Fungi</taxon>
        <taxon>Dikarya</taxon>
        <taxon>Basidiomycota</taxon>
        <taxon>Agaricomycotina</taxon>
        <taxon>Tremellomycetes</taxon>
        <taxon>Filobasidiales</taxon>
        <taxon>Filobasidiaceae</taxon>
        <taxon>Filobasidium</taxon>
    </lineage>
</organism>
<evidence type="ECO:0000256" key="4">
    <source>
        <dbReference type="ARBA" id="ARBA00023136"/>
    </source>
</evidence>
<evidence type="ECO:0000256" key="5">
    <source>
        <dbReference type="SAM" id="MobiDB-lite"/>
    </source>
</evidence>
<keyword evidence="4 6" id="KW-0472">Membrane</keyword>
<feature type="region of interest" description="Disordered" evidence="5">
    <location>
        <begin position="183"/>
        <end position="208"/>
    </location>
</feature>
<dbReference type="Proteomes" id="UP000812966">
    <property type="component" value="Unassembled WGS sequence"/>
</dbReference>
<keyword evidence="3 6" id="KW-1133">Transmembrane helix</keyword>
<evidence type="ECO:0000256" key="6">
    <source>
        <dbReference type="SAM" id="Phobius"/>
    </source>
</evidence>
<evidence type="ECO:0000313" key="9">
    <source>
        <dbReference type="Proteomes" id="UP000812966"/>
    </source>
</evidence>
<evidence type="ECO:0000313" key="8">
    <source>
        <dbReference type="EMBL" id="KAG7528268.1"/>
    </source>
</evidence>
<accession>A0A8K0NN57</accession>
<keyword evidence="9" id="KW-1185">Reference proteome</keyword>
<feature type="domain" description="MARVEL" evidence="7">
    <location>
        <begin position="11"/>
        <end position="158"/>
    </location>
</feature>
<keyword evidence="2 6" id="KW-0812">Transmembrane</keyword>
<feature type="transmembrane region" description="Helical" evidence="6">
    <location>
        <begin position="12"/>
        <end position="34"/>
    </location>
</feature>
<feature type="transmembrane region" description="Helical" evidence="6">
    <location>
        <begin position="55"/>
        <end position="84"/>
    </location>
</feature>
<feature type="transmembrane region" description="Helical" evidence="6">
    <location>
        <begin position="104"/>
        <end position="123"/>
    </location>
</feature>
<reference evidence="8" key="1">
    <citation type="submission" date="2020-04" db="EMBL/GenBank/DDBJ databases">
        <title>Analysis of mating type loci in Filobasidium floriforme.</title>
        <authorList>
            <person name="Nowrousian M."/>
        </authorList>
    </citation>
    <scope>NUCLEOTIDE SEQUENCE</scope>
    <source>
        <strain evidence="8">CBS 6242</strain>
    </source>
</reference>
<feature type="transmembrane region" description="Helical" evidence="6">
    <location>
        <begin position="135"/>
        <end position="162"/>
    </location>
</feature>
<evidence type="ECO:0000256" key="1">
    <source>
        <dbReference type="ARBA" id="ARBA00004141"/>
    </source>
</evidence>
<sequence>MTARTVHKWHVALLSALLVVSLASFGLTAGFIEYTKRVPIRIQVPGSRYNLGGIYTIYGIYFHANGLVVAAGVITFLTSLYFLIANTFSMYDERRTATSVELEVFFLIVGWVLSIVGAALFTSNIRWTSCNGDKFCSFATATMALGWVLFAVSTATLGLLIYHGCSSPKINGDNAWRESTLYRSSRQTEGNGVGRRRESGDTAVEPMRSRDDGIVGKVTV</sequence>
<dbReference type="InterPro" id="IPR008253">
    <property type="entry name" value="Marvel"/>
</dbReference>
<comment type="caution">
    <text evidence="8">The sequence shown here is derived from an EMBL/GenBank/DDBJ whole genome shotgun (WGS) entry which is preliminary data.</text>
</comment>
<comment type="subcellular location">
    <subcellularLocation>
        <location evidence="1">Membrane</location>
        <topology evidence="1">Multi-pass membrane protein</topology>
    </subcellularLocation>
</comment>
<evidence type="ECO:0000256" key="3">
    <source>
        <dbReference type="ARBA" id="ARBA00022989"/>
    </source>
</evidence>
<name>A0A8K0NN57_9TREE</name>
<protein>
    <recommendedName>
        <fullName evidence="7">MARVEL domain-containing protein</fullName>
    </recommendedName>
</protein>
<proteinExistence type="predicted"/>
<gene>
    <name evidence="8" type="ORF">FFLO_06300</name>
</gene>
<evidence type="ECO:0000256" key="2">
    <source>
        <dbReference type="ARBA" id="ARBA00022692"/>
    </source>
</evidence>